<evidence type="ECO:0000313" key="2">
    <source>
        <dbReference type="Proteomes" id="UP000799539"/>
    </source>
</evidence>
<dbReference type="AlphaFoldDB" id="A0A6A6F2V3"/>
<dbReference type="EMBL" id="ML992716">
    <property type="protein sequence ID" value="KAF2206647.1"/>
    <property type="molecule type" value="Genomic_DNA"/>
</dbReference>
<gene>
    <name evidence="1" type="ORF">CERZMDRAFT_89141</name>
</gene>
<organism evidence="1 2">
    <name type="scientific">Cercospora zeae-maydis SCOH1-5</name>
    <dbReference type="NCBI Taxonomy" id="717836"/>
    <lineage>
        <taxon>Eukaryota</taxon>
        <taxon>Fungi</taxon>
        <taxon>Dikarya</taxon>
        <taxon>Ascomycota</taxon>
        <taxon>Pezizomycotina</taxon>
        <taxon>Dothideomycetes</taxon>
        <taxon>Dothideomycetidae</taxon>
        <taxon>Mycosphaerellales</taxon>
        <taxon>Mycosphaerellaceae</taxon>
        <taxon>Cercospora</taxon>
    </lineage>
</organism>
<keyword evidence="2" id="KW-1185">Reference proteome</keyword>
<name>A0A6A6F2V3_9PEZI</name>
<sequence>MGEEAPDDEELDEPMSMSMSEWSMVEVFEMLWLFGLEENALRMPWWVLEMGSEHGEMASYLLYSRSRCWFLGYPVYLAMAVPRHSAEMMSERTEARLLYCSRRRSSGLGEFTTSVHDNNSPVVGTLDGVRNVLVMAVVHFALAGACG</sequence>
<protein>
    <submittedName>
        <fullName evidence="1">Uncharacterized protein</fullName>
    </submittedName>
</protein>
<proteinExistence type="predicted"/>
<dbReference type="Proteomes" id="UP000799539">
    <property type="component" value="Unassembled WGS sequence"/>
</dbReference>
<accession>A0A6A6F2V3</accession>
<reference evidence="1" key="1">
    <citation type="journal article" date="2020" name="Stud. Mycol.">
        <title>101 Dothideomycetes genomes: a test case for predicting lifestyles and emergence of pathogens.</title>
        <authorList>
            <person name="Haridas S."/>
            <person name="Albert R."/>
            <person name="Binder M."/>
            <person name="Bloem J."/>
            <person name="Labutti K."/>
            <person name="Salamov A."/>
            <person name="Andreopoulos B."/>
            <person name="Baker S."/>
            <person name="Barry K."/>
            <person name="Bills G."/>
            <person name="Bluhm B."/>
            <person name="Cannon C."/>
            <person name="Castanera R."/>
            <person name="Culley D."/>
            <person name="Daum C."/>
            <person name="Ezra D."/>
            <person name="Gonzalez J."/>
            <person name="Henrissat B."/>
            <person name="Kuo A."/>
            <person name="Liang C."/>
            <person name="Lipzen A."/>
            <person name="Lutzoni F."/>
            <person name="Magnuson J."/>
            <person name="Mondo S."/>
            <person name="Nolan M."/>
            <person name="Ohm R."/>
            <person name="Pangilinan J."/>
            <person name="Park H.-J."/>
            <person name="Ramirez L."/>
            <person name="Alfaro M."/>
            <person name="Sun H."/>
            <person name="Tritt A."/>
            <person name="Yoshinaga Y."/>
            <person name="Zwiers L.-H."/>
            <person name="Turgeon B."/>
            <person name="Goodwin S."/>
            <person name="Spatafora J."/>
            <person name="Crous P."/>
            <person name="Grigoriev I."/>
        </authorList>
    </citation>
    <scope>NUCLEOTIDE SEQUENCE</scope>
    <source>
        <strain evidence="1">SCOH1-5</strain>
    </source>
</reference>
<evidence type="ECO:0000313" key="1">
    <source>
        <dbReference type="EMBL" id="KAF2206647.1"/>
    </source>
</evidence>